<comment type="subunit">
    <text evidence="3">Monomer.</text>
</comment>
<dbReference type="UniPathway" id="UPA00079"/>
<dbReference type="Gene3D" id="3.40.50.1820">
    <property type="entry name" value="alpha/beta hydrolase"/>
    <property type="match status" value="1"/>
</dbReference>
<dbReference type="UniPathway" id="UPA01057">
    <property type="reaction ID" value="UER00900"/>
</dbReference>
<dbReference type="InterPro" id="IPR000073">
    <property type="entry name" value="AB_hydrolase_1"/>
</dbReference>
<reference evidence="5 6" key="1">
    <citation type="submission" date="2015-03" db="EMBL/GenBank/DDBJ databases">
        <title>Genome assembly of Sandaracinus amylolyticus DSM 53668.</title>
        <authorList>
            <person name="Sharma G."/>
            <person name="Subramanian S."/>
        </authorList>
    </citation>
    <scope>NUCLEOTIDE SEQUENCE [LARGE SCALE GENOMIC DNA]</scope>
    <source>
        <strain evidence="5 6">DSM 53668</strain>
    </source>
</reference>
<dbReference type="AlphaFoldDB" id="A0A0F6SI22"/>
<comment type="similarity">
    <text evidence="3">Belongs to the AB hydrolase superfamily. MenH family.</text>
</comment>
<accession>A0A0F6SI22</accession>
<comment type="pathway">
    <text evidence="3">Quinol/quinone metabolism; menaquinone biosynthesis.</text>
</comment>
<dbReference type="RefSeq" id="WP_053238304.1">
    <property type="nucleotide sequence ID" value="NZ_CP011125.1"/>
</dbReference>
<dbReference type="EC" id="4.2.99.20" evidence="3"/>
<dbReference type="PANTHER" id="PTHR42916:SF1">
    <property type="entry name" value="PROTEIN PHYLLO, CHLOROPLASTIC"/>
    <property type="match status" value="1"/>
</dbReference>
<dbReference type="SUPFAM" id="SSF53474">
    <property type="entry name" value="alpha/beta-Hydrolases"/>
    <property type="match status" value="1"/>
</dbReference>
<dbReference type="KEGG" id="samy:DB32_008588"/>
<organism evidence="5 6">
    <name type="scientific">Sandaracinus amylolyticus</name>
    <dbReference type="NCBI Taxonomy" id="927083"/>
    <lineage>
        <taxon>Bacteria</taxon>
        <taxon>Pseudomonadati</taxon>
        <taxon>Myxococcota</taxon>
        <taxon>Polyangia</taxon>
        <taxon>Polyangiales</taxon>
        <taxon>Sandaracinaceae</taxon>
        <taxon>Sandaracinus</taxon>
    </lineage>
</organism>
<sequence length="246" mass="26415">MTTPFVFLHGFTGSPASWAPVLAHVPDADALALLGHAGSTSTARTWDEEIERLAASITGRVHLVGYSLGGRIALAVALRRPEVIAQLTLIGASPGIEDDVERAARREADEARARMLEREGLDAFVDAWEREPIFATQQTLSPEVRAAHRRIRLAQRAGGLATSLRVLGQGAMPSLWPELATLDVPTRLVVGSEDAKLRAIATRMLERLPRATLHVVGGAGHDVGLERPDALAAILLQESLLQEDTA</sequence>
<comment type="pathway">
    <text evidence="3">Quinol/quinone metabolism; 1,4-dihydroxy-2-naphthoate biosynthesis; 1,4-dihydroxy-2-naphthoate from chorismate: step 3/7.</text>
</comment>
<proteinExistence type="inferred from homology"/>
<keyword evidence="6" id="KW-1185">Reference proteome</keyword>
<evidence type="ECO:0000259" key="4">
    <source>
        <dbReference type="Pfam" id="PF12697"/>
    </source>
</evidence>
<gene>
    <name evidence="3" type="primary">menH</name>
    <name evidence="5" type="ORF">DB32_008588</name>
</gene>
<dbReference type="GO" id="GO:0009234">
    <property type="term" value="P:menaquinone biosynthetic process"/>
    <property type="evidence" value="ECO:0007669"/>
    <property type="project" value="UniProtKB-UniRule"/>
</dbReference>
<comment type="catalytic activity">
    <reaction evidence="3">
        <text>5-enolpyruvoyl-6-hydroxy-2-succinyl-cyclohex-3-ene-1-carboxylate = (1R,6R)-6-hydroxy-2-succinyl-cyclohexa-2,4-diene-1-carboxylate + pyruvate</text>
        <dbReference type="Rhea" id="RHEA:25597"/>
        <dbReference type="ChEBI" id="CHEBI:15361"/>
        <dbReference type="ChEBI" id="CHEBI:58689"/>
        <dbReference type="ChEBI" id="CHEBI:58818"/>
        <dbReference type="EC" id="4.2.99.20"/>
    </reaction>
</comment>
<keyword evidence="2 3" id="KW-0456">Lyase</keyword>
<evidence type="ECO:0000313" key="5">
    <source>
        <dbReference type="EMBL" id="AKF11439.1"/>
    </source>
</evidence>
<dbReference type="InterPro" id="IPR029058">
    <property type="entry name" value="AB_hydrolase_fold"/>
</dbReference>
<dbReference type="STRING" id="927083.DB32_008588"/>
<protein>
    <recommendedName>
        <fullName evidence="3">Putative 2-succinyl-6-hydroxy-2,4-cyclohexadiene-1-carboxylate synthase</fullName>
        <shortName evidence="3">SHCHC synthase</shortName>
        <ecNumber evidence="3">4.2.99.20</ecNumber>
    </recommendedName>
</protein>
<comment type="function">
    <text evidence="3">Catalyzes a proton abstraction reaction that results in 2,5-elimination of pyruvate from 2-succinyl-5-enolpyruvyl-6-hydroxy-3-cyclohexene-1-carboxylate (SEPHCHC) and the formation of 2-succinyl-6-hydroxy-2,4-cyclohexadiene-1-carboxylate (SHCHC).</text>
</comment>
<feature type="domain" description="AB hydrolase-1" evidence="4">
    <location>
        <begin position="5"/>
        <end position="233"/>
    </location>
</feature>
<evidence type="ECO:0000256" key="2">
    <source>
        <dbReference type="ARBA" id="ARBA00023239"/>
    </source>
</evidence>
<evidence type="ECO:0000256" key="1">
    <source>
        <dbReference type="ARBA" id="ARBA00022428"/>
    </source>
</evidence>
<dbReference type="GO" id="GO:0070205">
    <property type="term" value="F:2-succinyl-6-hydroxy-2,4-cyclohexadiene-1-carboxylate synthase activity"/>
    <property type="evidence" value="ECO:0007669"/>
    <property type="project" value="UniProtKB-UniRule"/>
</dbReference>
<evidence type="ECO:0000313" key="6">
    <source>
        <dbReference type="Proteomes" id="UP000034883"/>
    </source>
</evidence>
<keyword evidence="1 3" id="KW-0474">Menaquinone biosynthesis</keyword>
<dbReference type="PANTHER" id="PTHR42916">
    <property type="entry name" value="2-SUCCINYL-5-ENOLPYRUVYL-6-HYDROXY-3-CYCLOHEXENE-1-CARBOXYLATE SYNTHASE"/>
    <property type="match status" value="1"/>
</dbReference>
<evidence type="ECO:0000256" key="3">
    <source>
        <dbReference type="HAMAP-Rule" id="MF_01660"/>
    </source>
</evidence>
<name>A0A0F6SI22_9BACT</name>
<dbReference type="EMBL" id="CP011125">
    <property type="protein sequence ID" value="AKF11439.1"/>
    <property type="molecule type" value="Genomic_DNA"/>
</dbReference>
<dbReference type="Proteomes" id="UP000034883">
    <property type="component" value="Chromosome"/>
</dbReference>
<dbReference type="Pfam" id="PF12697">
    <property type="entry name" value="Abhydrolase_6"/>
    <property type="match status" value="1"/>
</dbReference>
<dbReference type="OrthoDB" id="9804723at2"/>
<dbReference type="HAMAP" id="MF_01660">
    <property type="entry name" value="MenH"/>
    <property type="match status" value="1"/>
</dbReference>
<dbReference type="InterPro" id="IPR022485">
    <property type="entry name" value="SHCHC_synthase_MenH"/>
</dbReference>